<dbReference type="HOGENOM" id="CLU_556999_0_0_1"/>
<sequence>MLQSLILLSQLTEKSNKLKRLHLKNKGKSCVTVSNAKHEKNNIKSFFSNMSQWSGKEHDKRVEAVMKMVIGTGSPITIVDHPTFRQMFHISDPKFKLPETEYSLLAPVALDLLSAPASQAYVERIFSVCQMLTSGKRNKLGTIKSDDDPIAILPLFKKTASTDGSRFTLRVPRNRDRGTGTFTGTVHHLVTKKMNCQEHQMRQKIKLLTKKSSIHTKSQQNFKGEIWNRFYRIFYKNSATAYVCCKKCKLKYILKQDRTTKTSSMKSHKCLVGCNQLSIINFVKKYSLQDVLTMIEDDDSIIEADIFISPPSDGINSDEDDVLDEIHDQGSFNDLPARQLLVSVSKKIFKYIEAQRHKNWADDSATTTYTQIRSTMTELLKLVTRKMDDDMIFTADKLLKSVLFRKNKQAREKRSKDLFTLQKRRNSKKIKLSEEEDATPCGYCRKLFSDPNNKTDWIKCCQCYVWMHETCAEQSGVLDDLKFLCEKCCN</sequence>
<dbReference type="EMBL" id="KB097487">
    <property type="protein sequence ID" value="ESN96893.1"/>
    <property type="molecule type" value="Genomic_DNA"/>
</dbReference>
<dbReference type="EnsemblMetazoa" id="HelroT178693">
    <property type="protein sequence ID" value="HelroP178693"/>
    <property type="gene ID" value="HelroG178693"/>
</dbReference>
<dbReference type="SUPFAM" id="SSF53098">
    <property type="entry name" value="Ribonuclease H-like"/>
    <property type="match status" value="1"/>
</dbReference>
<dbReference type="AlphaFoldDB" id="T1FDK8"/>
<reference evidence="1 3" key="2">
    <citation type="journal article" date="2013" name="Nature">
        <title>Insights into bilaterian evolution from three spiralian genomes.</title>
        <authorList>
            <person name="Simakov O."/>
            <person name="Marletaz F."/>
            <person name="Cho S.J."/>
            <person name="Edsinger-Gonzales E."/>
            <person name="Havlak P."/>
            <person name="Hellsten U."/>
            <person name="Kuo D.H."/>
            <person name="Larsson T."/>
            <person name="Lv J."/>
            <person name="Arendt D."/>
            <person name="Savage R."/>
            <person name="Osoegawa K."/>
            <person name="de Jong P."/>
            <person name="Grimwood J."/>
            <person name="Chapman J.A."/>
            <person name="Shapiro H."/>
            <person name="Aerts A."/>
            <person name="Otillar R.P."/>
            <person name="Terry A.Y."/>
            <person name="Boore J.L."/>
            <person name="Grigoriev I.V."/>
            <person name="Lindberg D.R."/>
            <person name="Seaver E.C."/>
            <person name="Weisblat D.A."/>
            <person name="Putnam N.H."/>
            <person name="Rokhsar D.S."/>
        </authorList>
    </citation>
    <scope>NUCLEOTIDE SEQUENCE</scope>
</reference>
<dbReference type="InterPro" id="IPR012337">
    <property type="entry name" value="RNaseH-like_sf"/>
</dbReference>
<keyword evidence="3" id="KW-1185">Reference proteome</keyword>
<dbReference type="InterPro" id="IPR013083">
    <property type="entry name" value="Znf_RING/FYVE/PHD"/>
</dbReference>
<dbReference type="CDD" id="cd15489">
    <property type="entry name" value="PHD_SF"/>
    <property type="match status" value="1"/>
</dbReference>
<dbReference type="OrthoDB" id="10057873at2759"/>
<dbReference type="CTD" id="20206907"/>
<gene>
    <name evidence="2" type="primary">20206907</name>
    <name evidence="1" type="ORF">HELRODRAFT_178693</name>
</gene>
<dbReference type="KEGG" id="hro:HELRODRAFT_178693"/>
<dbReference type="SUPFAM" id="SSF57903">
    <property type="entry name" value="FYVE/PHD zinc finger"/>
    <property type="match status" value="1"/>
</dbReference>
<dbReference type="Gene3D" id="3.30.40.10">
    <property type="entry name" value="Zinc/RING finger domain, C3HC4 (zinc finger)"/>
    <property type="match status" value="1"/>
</dbReference>
<accession>T1FDK8</accession>
<protein>
    <recommendedName>
        <fullName evidence="4">Zinc finger PHD-type domain-containing protein</fullName>
    </recommendedName>
</protein>
<evidence type="ECO:0008006" key="4">
    <source>
        <dbReference type="Google" id="ProtNLM"/>
    </source>
</evidence>
<dbReference type="GeneID" id="20206907"/>
<reference evidence="2" key="3">
    <citation type="submission" date="2015-06" db="UniProtKB">
        <authorList>
            <consortium name="EnsemblMetazoa"/>
        </authorList>
    </citation>
    <scope>IDENTIFICATION</scope>
</reference>
<evidence type="ECO:0000313" key="3">
    <source>
        <dbReference type="Proteomes" id="UP000015101"/>
    </source>
</evidence>
<proteinExistence type="predicted"/>
<dbReference type="EMBL" id="AMQM01006527">
    <property type="status" value="NOT_ANNOTATED_CDS"/>
    <property type="molecule type" value="Genomic_DNA"/>
</dbReference>
<evidence type="ECO:0000313" key="1">
    <source>
        <dbReference type="EMBL" id="ESN96893.1"/>
    </source>
</evidence>
<dbReference type="Proteomes" id="UP000015101">
    <property type="component" value="Unassembled WGS sequence"/>
</dbReference>
<reference evidence="3" key="1">
    <citation type="submission" date="2012-12" db="EMBL/GenBank/DDBJ databases">
        <authorList>
            <person name="Hellsten U."/>
            <person name="Grimwood J."/>
            <person name="Chapman J.A."/>
            <person name="Shapiro H."/>
            <person name="Aerts A."/>
            <person name="Otillar R.P."/>
            <person name="Terry A.Y."/>
            <person name="Boore J.L."/>
            <person name="Simakov O."/>
            <person name="Marletaz F."/>
            <person name="Cho S.-J."/>
            <person name="Edsinger-Gonzales E."/>
            <person name="Havlak P."/>
            <person name="Kuo D.-H."/>
            <person name="Larsson T."/>
            <person name="Lv J."/>
            <person name="Arendt D."/>
            <person name="Savage R."/>
            <person name="Osoegawa K."/>
            <person name="de Jong P."/>
            <person name="Lindberg D.R."/>
            <person name="Seaver E.C."/>
            <person name="Weisblat D.A."/>
            <person name="Putnam N.H."/>
            <person name="Grigoriev I.V."/>
            <person name="Rokhsar D.S."/>
        </authorList>
    </citation>
    <scope>NUCLEOTIDE SEQUENCE</scope>
</reference>
<dbReference type="RefSeq" id="XP_009025025.1">
    <property type="nucleotide sequence ID" value="XM_009026777.1"/>
</dbReference>
<organism evidence="2 3">
    <name type="scientific">Helobdella robusta</name>
    <name type="common">Californian leech</name>
    <dbReference type="NCBI Taxonomy" id="6412"/>
    <lineage>
        <taxon>Eukaryota</taxon>
        <taxon>Metazoa</taxon>
        <taxon>Spiralia</taxon>
        <taxon>Lophotrochozoa</taxon>
        <taxon>Annelida</taxon>
        <taxon>Clitellata</taxon>
        <taxon>Hirudinea</taxon>
        <taxon>Rhynchobdellida</taxon>
        <taxon>Glossiphoniidae</taxon>
        <taxon>Helobdella</taxon>
    </lineage>
</organism>
<dbReference type="InParanoid" id="T1FDK8"/>
<evidence type="ECO:0000313" key="2">
    <source>
        <dbReference type="EnsemblMetazoa" id="HelroP178693"/>
    </source>
</evidence>
<name>T1FDK8_HELRO</name>
<dbReference type="InterPro" id="IPR011011">
    <property type="entry name" value="Znf_FYVE_PHD"/>
</dbReference>